<accession>A0A060TDG1</accession>
<gene>
    <name evidence="4" type="ORF">GNLVRS02_ARAD1D43582g</name>
</gene>
<feature type="compositionally biased region" description="Low complexity" evidence="3">
    <location>
        <begin position="229"/>
        <end position="245"/>
    </location>
</feature>
<dbReference type="AlphaFoldDB" id="A0A060TDG1"/>
<dbReference type="PANTHER" id="PTHR15157">
    <property type="entry name" value="UV RADIATION RESISTANCE-ASSOCIATED GENE PROTEIN"/>
    <property type="match status" value="1"/>
</dbReference>
<dbReference type="InterPro" id="IPR040939">
    <property type="entry name" value="Vps38"/>
</dbReference>
<dbReference type="GO" id="GO:0034272">
    <property type="term" value="C:phosphatidylinositol 3-kinase complex, class III, type II"/>
    <property type="evidence" value="ECO:0007669"/>
    <property type="project" value="InterPro"/>
</dbReference>
<organism evidence="4">
    <name type="scientific">Blastobotrys adeninivorans</name>
    <name type="common">Yeast</name>
    <name type="synonym">Arxula adeninivorans</name>
    <dbReference type="NCBI Taxonomy" id="409370"/>
    <lineage>
        <taxon>Eukaryota</taxon>
        <taxon>Fungi</taxon>
        <taxon>Dikarya</taxon>
        <taxon>Ascomycota</taxon>
        <taxon>Saccharomycotina</taxon>
        <taxon>Dipodascomycetes</taxon>
        <taxon>Dipodascales</taxon>
        <taxon>Trichomonascaceae</taxon>
        <taxon>Blastobotrys</taxon>
    </lineage>
</organism>
<sequence length="534" mass="59268">MDSDGSDDETFVTGAPVPTGTPVISRGSRKVRHVVGISLRNVRVDTREPRHRSESLAKWRRMSFSDSNTGSNNDRSDTSPRRRRSSARPDVVGAEVERALQDMNMDRLPDCMFALYADSDTSITRPYYISEVCYGTMNPEFCEIDLSEDPARHNSSLTVVAYCRTQTPGAKWQQVIGLEVDLTRLMFVGRTMDSIKGQFLPNSIIFHLTDGLYVIPGLQSKSVDANADSPTTGTSSTLASGSSETTTSCSYDTIMKLNNFEACVADADMTIASVSASIDQELASGTGAYWEKSQHKQQLRRNGQLLQSSLASEKRSLSAVQRQIKDLKQNLDMRRARMDALTKQRQAALDTAAKQREETTALVQHSSELYQQILVERGRIADALQQIFIIQPSGKGDFSFVICDLPLPKSDYDQYNEDEVGAAYGMVAQLVHLISQYLGVPLRYPVQTFGSQSFIVDPISTIQGSRTFPLWIRGALFYRFEYGVYLLHKDIEQLINAQELQIADLTHTLANLKNLLLVVSARAAQASTNGNHSS</sequence>
<dbReference type="EMBL" id="HG937694">
    <property type="protein sequence ID" value="CDP38829.1"/>
    <property type="molecule type" value="Genomic_DNA"/>
</dbReference>
<dbReference type="PhylomeDB" id="A0A060TDG1"/>
<dbReference type="Pfam" id="PF17649">
    <property type="entry name" value="VPS38"/>
    <property type="match status" value="1"/>
</dbReference>
<feature type="region of interest" description="Disordered" evidence="3">
    <location>
        <begin position="1"/>
        <end position="27"/>
    </location>
</feature>
<dbReference type="PANTHER" id="PTHR15157:SF5">
    <property type="entry name" value="UV RADIATION RESISTANCE-ASSOCIATED GENE PROTEIN"/>
    <property type="match status" value="1"/>
</dbReference>
<feature type="region of interest" description="Disordered" evidence="3">
    <location>
        <begin position="224"/>
        <end position="245"/>
    </location>
</feature>
<evidence type="ECO:0000256" key="1">
    <source>
        <dbReference type="ARBA" id="ARBA00023054"/>
    </source>
</evidence>
<reference evidence="4" key="1">
    <citation type="submission" date="2014-02" db="EMBL/GenBank/DDBJ databases">
        <authorList>
            <person name="Genoscope - CEA"/>
        </authorList>
    </citation>
    <scope>NUCLEOTIDE SEQUENCE</scope>
    <source>
        <strain evidence="4">LS3</strain>
    </source>
</reference>
<dbReference type="GO" id="GO:0005768">
    <property type="term" value="C:endosome"/>
    <property type="evidence" value="ECO:0007669"/>
    <property type="project" value="TreeGrafter"/>
</dbReference>
<reference evidence="4" key="2">
    <citation type="submission" date="2014-06" db="EMBL/GenBank/DDBJ databases">
        <title>The complete genome of Blastobotrys (Arxula) adeninivorans LS3 - a yeast of biotechnological interest.</title>
        <authorList>
            <person name="Kunze G."/>
            <person name="Gaillardin C."/>
            <person name="Czernicka M."/>
            <person name="Durrens P."/>
            <person name="Martin T."/>
            <person name="Boer E."/>
            <person name="Gabaldon T."/>
            <person name="Cruz J."/>
            <person name="Talla E."/>
            <person name="Marck C."/>
            <person name="Goffeau A."/>
            <person name="Barbe V."/>
            <person name="Baret P."/>
            <person name="Baronian K."/>
            <person name="Beier S."/>
            <person name="Bleykasten C."/>
            <person name="Bode R."/>
            <person name="Casaregola S."/>
            <person name="Despons L."/>
            <person name="Fairhead C."/>
            <person name="Giersberg M."/>
            <person name="Gierski P."/>
            <person name="Hahnel U."/>
            <person name="Hartmann A."/>
            <person name="Jankowska D."/>
            <person name="Jubin C."/>
            <person name="Jung P."/>
            <person name="Lafontaine I."/>
            <person name="Leh-Louis V."/>
            <person name="Lemaire M."/>
            <person name="Marcet-Houben M."/>
            <person name="Mascher M."/>
            <person name="Morel G."/>
            <person name="Richard G.-F."/>
            <person name="Riechen J."/>
            <person name="Sacerdot C."/>
            <person name="Sarkar A."/>
            <person name="Savel G."/>
            <person name="Schacherer J."/>
            <person name="Sherman D."/>
            <person name="Straub M.-L."/>
            <person name="Stein N."/>
            <person name="Thierry A."/>
            <person name="Trautwein-Schult A."/>
            <person name="Westhof E."/>
            <person name="Worch S."/>
            <person name="Dujon B."/>
            <person name="Souciet J.-L."/>
            <person name="Wincker P."/>
            <person name="Scholz U."/>
            <person name="Neuveglise N."/>
        </authorList>
    </citation>
    <scope>NUCLEOTIDE SEQUENCE</scope>
    <source>
        <strain evidence="4">LS3</strain>
    </source>
</reference>
<dbReference type="GO" id="GO:0000323">
    <property type="term" value="C:lytic vacuole"/>
    <property type="evidence" value="ECO:0007669"/>
    <property type="project" value="TreeGrafter"/>
</dbReference>
<protein>
    <submittedName>
        <fullName evidence="4">ARAD1D43582p</fullName>
    </submittedName>
</protein>
<feature type="compositionally biased region" description="Basic and acidic residues" evidence="3">
    <location>
        <begin position="45"/>
        <end position="57"/>
    </location>
</feature>
<evidence type="ECO:0000256" key="2">
    <source>
        <dbReference type="SAM" id="Coils"/>
    </source>
</evidence>
<feature type="coiled-coil region" evidence="2">
    <location>
        <begin position="310"/>
        <end position="358"/>
    </location>
</feature>
<dbReference type="GO" id="GO:0035493">
    <property type="term" value="P:SNARE complex assembly"/>
    <property type="evidence" value="ECO:0007669"/>
    <property type="project" value="TreeGrafter"/>
</dbReference>
<feature type="region of interest" description="Disordered" evidence="3">
    <location>
        <begin position="45"/>
        <end position="94"/>
    </location>
</feature>
<keyword evidence="1 2" id="KW-0175">Coiled coil</keyword>
<feature type="compositionally biased region" description="Acidic residues" evidence="3">
    <location>
        <begin position="1"/>
        <end position="10"/>
    </location>
</feature>
<dbReference type="GO" id="GO:0000149">
    <property type="term" value="F:SNARE binding"/>
    <property type="evidence" value="ECO:0007669"/>
    <property type="project" value="TreeGrafter"/>
</dbReference>
<proteinExistence type="predicted"/>
<evidence type="ECO:0000256" key="3">
    <source>
        <dbReference type="SAM" id="MobiDB-lite"/>
    </source>
</evidence>
<name>A0A060TDG1_BLAAD</name>
<evidence type="ECO:0000313" key="4">
    <source>
        <dbReference type="EMBL" id="CDP38829.1"/>
    </source>
</evidence>